<evidence type="ECO:0000256" key="4">
    <source>
        <dbReference type="ARBA" id="ARBA00022448"/>
    </source>
</evidence>
<evidence type="ECO:0000313" key="16">
    <source>
        <dbReference type="EMBL" id="CAF0788628.1"/>
    </source>
</evidence>
<feature type="transmembrane region" description="Helical" evidence="14">
    <location>
        <begin position="276"/>
        <end position="299"/>
    </location>
</feature>
<dbReference type="Proteomes" id="UP000663829">
    <property type="component" value="Unassembled WGS sequence"/>
</dbReference>
<evidence type="ECO:0000256" key="3">
    <source>
        <dbReference type="ARBA" id="ARBA00007367"/>
    </source>
</evidence>
<dbReference type="PANTHER" id="PTHR10110:SF187">
    <property type="entry name" value="SODIUM_HYDROGEN EXCHANGER"/>
    <property type="match status" value="1"/>
</dbReference>
<keyword evidence="11 14" id="KW-0472">Membrane</keyword>
<dbReference type="GO" id="GO:0005886">
    <property type="term" value="C:plasma membrane"/>
    <property type="evidence" value="ECO:0007669"/>
    <property type="project" value="UniProtKB-SubCell"/>
</dbReference>
<sequence length="852" mass="97174">MFTSGSGAEEIESNQEQLQANVHRIDSLNLLLFTLLLVVVVLTIWIAKRRNFRYIHETCLALIYGFIIGAILRYSNTSKSKHMKLNLPMNTTFQSKTIPNSIYLEDQNSSAIYLYTFKGPYQKETLPINEERAIFDAEIFFNIILPPIIFHAGYSMKRRNFFRNLGAILTFALVGTTIACAVTGAIIYGAVHFLKELHYFSFTDSLYFGAIISATDPVTVLAIFNDLNVDVDLYAIIFGESVLNDAVCLVLANSIDKYVASAVLGKFDQAVMLKSLGNFFFVFIGSFAIGSGMGCLTALMTKFTYIKDFPLLETALFLLMSYSTFLASEAAGLTGIVAVLFCGIFQAHYTYNNLSPDSKQRTRDLFDLFNFLAENFIFVYIGVTMFTFRDHRWDIKFIIPAIIAIAVARIVIVVLLSFLLNFTRTNRIGWRWQLMIIFSGLRGAVAFALAIRNVSTAARSLMYTTTSVIVILTVMFNGTLTAPVLRWLKIRINVIDENEQLPSIESTDRYQILNKSRSSQDDVALLSGMDDDSLSVNSSQKVILNNERKESQRSIKPSWLFKKWSHFDRIFMKPLLTHSYPPLTATLPTCFLPLTSLLTTREQRNWHRNHLNDNELTASAITPTNHRHHQNPILKLIDIDSPSLNNDSSENSQLDQTIDLVDTNLKNTNNDGSQTDSISGLIRWLSERNIQYETAYYVLLRSGQLSGFGKLFEKLGKMRREQLKGLVDISSVLDLDIQLESITSYSVYRPFKLLQYVNKTNIVEIIKDFKRAECTKGMQELNEVYSTKLNDYKDVPLQMYLKLKVYNNQLYICKILHDLWMRMNSMLKHSRSTSSKIPIAFEIVDKYLKNRY</sequence>
<feature type="transmembrane region" description="Helical" evidence="14">
    <location>
        <begin position="168"/>
        <end position="194"/>
    </location>
</feature>
<gene>
    <name evidence="16" type="ORF">GPM918_LOCUS2876</name>
    <name evidence="17" type="ORF">SRO942_LOCUS2876</name>
</gene>
<dbReference type="NCBIfam" id="TIGR00840">
    <property type="entry name" value="b_cpa1"/>
    <property type="match status" value="1"/>
</dbReference>
<comment type="caution">
    <text evidence="16">The sequence shown here is derived from an EMBL/GenBank/DDBJ whole genome shotgun (WGS) entry which is preliminary data.</text>
</comment>
<dbReference type="GO" id="GO:0098719">
    <property type="term" value="P:sodium ion import across plasma membrane"/>
    <property type="evidence" value="ECO:0007669"/>
    <property type="project" value="TreeGrafter"/>
</dbReference>
<dbReference type="PANTHER" id="PTHR10110">
    <property type="entry name" value="SODIUM/HYDROGEN EXCHANGER"/>
    <property type="match status" value="1"/>
</dbReference>
<evidence type="ECO:0000256" key="10">
    <source>
        <dbReference type="ARBA" id="ARBA00023065"/>
    </source>
</evidence>
<evidence type="ECO:0000259" key="15">
    <source>
        <dbReference type="Pfam" id="PF00999"/>
    </source>
</evidence>
<evidence type="ECO:0000256" key="5">
    <source>
        <dbReference type="ARBA" id="ARBA00022475"/>
    </source>
</evidence>
<dbReference type="Gene3D" id="6.10.140.1330">
    <property type="match status" value="1"/>
</dbReference>
<name>A0A813RWF3_9BILA</name>
<evidence type="ECO:0000256" key="13">
    <source>
        <dbReference type="RuleBase" id="RU003722"/>
    </source>
</evidence>
<evidence type="ECO:0000256" key="9">
    <source>
        <dbReference type="ARBA" id="ARBA00023053"/>
    </source>
</evidence>
<dbReference type="GO" id="GO:0015385">
    <property type="term" value="F:sodium:proton antiporter activity"/>
    <property type="evidence" value="ECO:0007669"/>
    <property type="project" value="InterPro"/>
</dbReference>
<keyword evidence="18" id="KW-1185">Reference proteome</keyword>
<dbReference type="EMBL" id="CAJOBC010000332">
    <property type="protein sequence ID" value="CAF3572688.1"/>
    <property type="molecule type" value="Genomic_DNA"/>
</dbReference>
<feature type="transmembrane region" description="Helical" evidence="14">
    <location>
        <begin position="432"/>
        <end position="451"/>
    </location>
</feature>
<dbReference type="InterPro" id="IPR018422">
    <property type="entry name" value="Cation/H_exchanger_CPA1"/>
</dbReference>
<keyword evidence="4 13" id="KW-0813">Transport</keyword>
<dbReference type="InterPro" id="IPR004709">
    <property type="entry name" value="NaH_exchanger"/>
</dbReference>
<dbReference type="EMBL" id="CAJNOQ010000332">
    <property type="protein sequence ID" value="CAF0788628.1"/>
    <property type="molecule type" value="Genomic_DNA"/>
</dbReference>
<keyword evidence="5" id="KW-1003">Cell membrane</keyword>
<comment type="similarity">
    <text evidence="3 13">Belongs to the monovalent cation:proton antiporter 1 (CPA1) transporter (TC 2.A.36) family.</text>
</comment>
<evidence type="ECO:0000256" key="2">
    <source>
        <dbReference type="ARBA" id="ARBA00004651"/>
    </source>
</evidence>
<reference evidence="16" key="1">
    <citation type="submission" date="2021-02" db="EMBL/GenBank/DDBJ databases">
        <authorList>
            <person name="Nowell W R."/>
        </authorList>
    </citation>
    <scope>NUCLEOTIDE SEQUENCE</scope>
</reference>
<keyword evidence="9" id="KW-0915">Sodium</keyword>
<evidence type="ECO:0000256" key="8">
    <source>
        <dbReference type="ARBA" id="ARBA00022989"/>
    </source>
</evidence>
<keyword evidence="8 14" id="KW-1133">Transmembrane helix</keyword>
<dbReference type="OrthoDB" id="196264at2759"/>
<accession>A0A813RWF3</accession>
<dbReference type="AlphaFoldDB" id="A0A813RWF3"/>
<feature type="transmembrane region" description="Helical" evidence="14">
    <location>
        <begin position="28"/>
        <end position="47"/>
    </location>
</feature>
<evidence type="ECO:0000256" key="14">
    <source>
        <dbReference type="SAM" id="Phobius"/>
    </source>
</evidence>
<dbReference type="InterPro" id="IPR006153">
    <property type="entry name" value="Cation/H_exchanger_TM"/>
</dbReference>
<protein>
    <recommendedName>
        <fullName evidence="13">Sodium/hydrogen exchanger</fullName>
    </recommendedName>
</protein>
<dbReference type="GO" id="GO:0055038">
    <property type="term" value="C:recycling endosome membrane"/>
    <property type="evidence" value="ECO:0007669"/>
    <property type="project" value="UniProtKB-SubCell"/>
</dbReference>
<evidence type="ECO:0000256" key="11">
    <source>
        <dbReference type="ARBA" id="ARBA00023136"/>
    </source>
</evidence>
<comment type="subcellular location">
    <subcellularLocation>
        <location evidence="2">Cell membrane</location>
        <topology evidence="2">Multi-pass membrane protein</topology>
    </subcellularLocation>
    <subcellularLocation>
        <location evidence="1">Recycling endosome membrane</location>
        <topology evidence="1">Multi-pass membrane protein</topology>
    </subcellularLocation>
</comment>
<evidence type="ECO:0000256" key="6">
    <source>
        <dbReference type="ARBA" id="ARBA00022692"/>
    </source>
</evidence>
<feature type="transmembrane region" description="Helical" evidence="14">
    <location>
        <begin position="463"/>
        <end position="485"/>
    </location>
</feature>
<dbReference type="GO" id="GO:0051453">
    <property type="term" value="P:regulation of intracellular pH"/>
    <property type="evidence" value="ECO:0007669"/>
    <property type="project" value="TreeGrafter"/>
</dbReference>
<proteinExistence type="inferred from homology"/>
<dbReference type="GO" id="GO:0015386">
    <property type="term" value="F:potassium:proton antiporter activity"/>
    <property type="evidence" value="ECO:0007669"/>
    <property type="project" value="TreeGrafter"/>
</dbReference>
<dbReference type="InterPro" id="IPR002090">
    <property type="entry name" value="NHE-6/7/9"/>
</dbReference>
<feature type="transmembrane region" description="Helical" evidence="14">
    <location>
        <begin position="398"/>
        <end position="420"/>
    </location>
</feature>
<feature type="transmembrane region" description="Helical" evidence="14">
    <location>
        <begin position="54"/>
        <end position="74"/>
    </location>
</feature>
<feature type="transmembrane region" description="Helical" evidence="14">
    <location>
        <begin position="206"/>
        <end position="224"/>
    </location>
</feature>
<evidence type="ECO:0000256" key="7">
    <source>
        <dbReference type="ARBA" id="ARBA00022753"/>
    </source>
</evidence>
<keyword evidence="10 13" id="KW-0406">Ion transport</keyword>
<keyword evidence="12 13" id="KW-0739">Sodium transport</keyword>
<feature type="domain" description="Cation/H+ exchanger transmembrane" evidence="15">
    <location>
        <begin position="39"/>
        <end position="487"/>
    </location>
</feature>
<keyword evidence="7" id="KW-0967">Endosome</keyword>
<evidence type="ECO:0000256" key="12">
    <source>
        <dbReference type="ARBA" id="ARBA00023201"/>
    </source>
</evidence>
<evidence type="ECO:0000256" key="1">
    <source>
        <dbReference type="ARBA" id="ARBA00004195"/>
    </source>
</evidence>
<evidence type="ECO:0000313" key="18">
    <source>
        <dbReference type="Proteomes" id="UP000663829"/>
    </source>
</evidence>
<dbReference type="Pfam" id="PF00999">
    <property type="entry name" value="Na_H_Exchanger"/>
    <property type="match status" value="1"/>
</dbReference>
<keyword evidence="6 13" id="KW-0812">Transmembrane</keyword>
<keyword evidence="13" id="KW-0050">Antiport</keyword>
<organism evidence="16 18">
    <name type="scientific">Didymodactylos carnosus</name>
    <dbReference type="NCBI Taxonomy" id="1234261"/>
    <lineage>
        <taxon>Eukaryota</taxon>
        <taxon>Metazoa</taxon>
        <taxon>Spiralia</taxon>
        <taxon>Gnathifera</taxon>
        <taxon>Rotifera</taxon>
        <taxon>Eurotatoria</taxon>
        <taxon>Bdelloidea</taxon>
        <taxon>Philodinida</taxon>
        <taxon>Philodinidae</taxon>
        <taxon>Didymodactylos</taxon>
    </lineage>
</organism>
<evidence type="ECO:0000313" key="17">
    <source>
        <dbReference type="EMBL" id="CAF3572688.1"/>
    </source>
</evidence>
<dbReference type="Proteomes" id="UP000681722">
    <property type="component" value="Unassembled WGS sequence"/>
</dbReference>
<feature type="transmembrane region" description="Helical" evidence="14">
    <location>
        <begin position="319"/>
        <end position="345"/>
    </location>
</feature>
<dbReference type="PRINTS" id="PR01084">
    <property type="entry name" value="NAHEXCHNGR"/>
</dbReference>
<feature type="transmembrane region" description="Helical" evidence="14">
    <location>
        <begin position="365"/>
        <end position="386"/>
    </location>
</feature>
<dbReference type="PRINTS" id="PR01088">
    <property type="entry name" value="NAHEXCHNGR6"/>
</dbReference>